<feature type="non-terminal residue" evidence="5">
    <location>
        <position position="1"/>
    </location>
</feature>
<comment type="caution">
    <text evidence="5">The sequence shown here is derived from an EMBL/GenBank/DDBJ whole genome shotgun (WGS) entry which is preliminary data.</text>
</comment>
<protein>
    <recommendedName>
        <fullName evidence="4">BTB domain-containing protein</fullName>
    </recommendedName>
</protein>
<evidence type="ECO:0000256" key="1">
    <source>
        <dbReference type="ARBA" id="ARBA00004567"/>
    </source>
</evidence>
<evidence type="ECO:0000313" key="5">
    <source>
        <dbReference type="EMBL" id="CAF9941130.1"/>
    </source>
</evidence>
<dbReference type="InterPro" id="IPR011333">
    <property type="entry name" value="SKP1/BTB/POZ_sf"/>
</dbReference>
<keyword evidence="2" id="KW-0539">Nucleus</keyword>
<reference evidence="5" key="1">
    <citation type="submission" date="2021-03" db="EMBL/GenBank/DDBJ databases">
        <authorList>
            <person name="Tagirdzhanova G."/>
        </authorList>
    </citation>
    <scope>NUCLEOTIDE SEQUENCE</scope>
</reference>
<evidence type="ECO:0000256" key="2">
    <source>
        <dbReference type="ARBA" id="ARBA00023132"/>
    </source>
</evidence>
<dbReference type="Pfam" id="PF00651">
    <property type="entry name" value="BTB"/>
    <property type="match status" value="1"/>
</dbReference>
<dbReference type="AlphaFoldDB" id="A0A8H3J5P9"/>
<sequence>QIFTSLPFRFVVEGKSFYVHRELVSQCSKPLASMINNDMLEGNQGFATLEDVDQGTLTRFIEWLYRGYYHPAAPKQIPKPEQPSENPDGQKTREVSSTSSASGSSTPRPTFGGIDATEALRGVFSAPATGEPPRGLFGGATLTAPPTAPPAGDLFGGATPTASTTTQPSRGLFGGGTIADPPTAPPSRDLFGGATPTAPPVGALFGGATPTAPSTAQPSRGLFGAGASTAPPTAEPRGFMTFGSAGATQASRSSLDASTTSENTDRAARRRLENSVPLWQGPNPFRALSEASTLIEDPATLADPKKRRPKVRKSSSSSVAKTHSEHAKEIFLQRKYNVRQTVKSLPLPREQDPFRQEQEDFSEVFLCHAYLHVFADKYDIQTLKVLALEELHATLADFILRQECTGDILNLLRYVYKEAPEQPNKTEDLRTLMTQYMESEFGMLVKDKTFGIFLSENNGDFQEDFLNIVRKRQV</sequence>
<feature type="compositionally biased region" description="Polar residues" evidence="3">
    <location>
        <begin position="246"/>
        <end position="262"/>
    </location>
</feature>
<dbReference type="Pfam" id="PF13634">
    <property type="entry name" value="Nucleoporin_FG"/>
    <property type="match status" value="1"/>
</dbReference>
<dbReference type="InterPro" id="IPR025574">
    <property type="entry name" value="Nucleoporin_FG_rpt"/>
</dbReference>
<feature type="compositionally biased region" description="Low complexity" evidence="3">
    <location>
        <begin position="96"/>
        <end position="106"/>
    </location>
</feature>
<keyword evidence="2" id="KW-0906">Nuclear pore complex</keyword>
<dbReference type="InterPro" id="IPR000210">
    <property type="entry name" value="BTB/POZ_dom"/>
</dbReference>
<gene>
    <name evidence="5" type="ORF">HETSPECPRED_002879</name>
</gene>
<dbReference type="PANTHER" id="PTHR47843:SF5">
    <property type="entry name" value="BTB_POZ DOMAIN PROTEIN"/>
    <property type="match status" value="1"/>
</dbReference>
<comment type="subcellular location">
    <subcellularLocation>
        <location evidence="1">Nucleus</location>
        <location evidence="1">Nuclear pore complex</location>
    </subcellularLocation>
</comment>
<keyword evidence="2" id="KW-0811">Translocation</keyword>
<feature type="region of interest" description="Disordered" evidence="3">
    <location>
        <begin position="202"/>
        <end position="283"/>
    </location>
</feature>
<feature type="region of interest" description="Disordered" evidence="3">
    <location>
        <begin position="74"/>
        <end position="187"/>
    </location>
</feature>
<feature type="compositionally biased region" description="Basic and acidic residues" evidence="3">
    <location>
        <begin position="263"/>
        <end position="273"/>
    </location>
</feature>
<dbReference type="PANTHER" id="PTHR47843">
    <property type="entry name" value="BTB DOMAIN-CONTAINING PROTEIN-RELATED"/>
    <property type="match status" value="1"/>
</dbReference>
<keyword evidence="2" id="KW-0653">Protein transport</keyword>
<accession>A0A8H3J5P9</accession>
<feature type="domain" description="BTB" evidence="4">
    <location>
        <begin position="6"/>
        <end position="73"/>
    </location>
</feature>
<keyword evidence="2" id="KW-0509">mRNA transport</keyword>
<dbReference type="PROSITE" id="PS50097">
    <property type="entry name" value="BTB"/>
    <property type="match status" value="1"/>
</dbReference>
<dbReference type="Proteomes" id="UP000664521">
    <property type="component" value="Unassembled WGS sequence"/>
</dbReference>
<evidence type="ECO:0000259" key="4">
    <source>
        <dbReference type="PROSITE" id="PS50097"/>
    </source>
</evidence>
<feature type="compositionally biased region" description="Low complexity" evidence="3">
    <location>
        <begin position="139"/>
        <end position="169"/>
    </location>
</feature>
<dbReference type="CDD" id="cd18186">
    <property type="entry name" value="BTB_POZ_ZBTB_KLHL-like"/>
    <property type="match status" value="1"/>
</dbReference>
<evidence type="ECO:0000256" key="3">
    <source>
        <dbReference type="SAM" id="MobiDB-lite"/>
    </source>
</evidence>
<evidence type="ECO:0000313" key="6">
    <source>
        <dbReference type="Proteomes" id="UP000664521"/>
    </source>
</evidence>
<dbReference type="SUPFAM" id="SSF54695">
    <property type="entry name" value="POZ domain"/>
    <property type="match status" value="1"/>
</dbReference>
<organism evidence="5 6">
    <name type="scientific">Heterodermia speciosa</name>
    <dbReference type="NCBI Taxonomy" id="116794"/>
    <lineage>
        <taxon>Eukaryota</taxon>
        <taxon>Fungi</taxon>
        <taxon>Dikarya</taxon>
        <taxon>Ascomycota</taxon>
        <taxon>Pezizomycotina</taxon>
        <taxon>Lecanoromycetes</taxon>
        <taxon>OSLEUM clade</taxon>
        <taxon>Lecanoromycetidae</taxon>
        <taxon>Caliciales</taxon>
        <taxon>Physciaceae</taxon>
        <taxon>Heterodermia</taxon>
    </lineage>
</organism>
<keyword evidence="2" id="KW-0813">Transport</keyword>
<dbReference type="GO" id="GO:0005643">
    <property type="term" value="C:nuclear pore"/>
    <property type="evidence" value="ECO:0007669"/>
    <property type="project" value="UniProtKB-SubCell"/>
</dbReference>
<proteinExistence type="predicted"/>
<dbReference type="OrthoDB" id="9997739at2759"/>
<feature type="region of interest" description="Disordered" evidence="3">
    <location>
        <begin position="296"/>
        <end position="325"/>
    </location>
</feature>
<name>A0A8H3J5P9_9LECA</name>
<dbReference type="Gene3D" id="3.30.710.10">
    <property type="entry name" value="Potassium Channel Kv1.1, Chain A"/>
    <property type="match status" value="1"/>
</dbReference>
<dbReference type="EMBL" id="CAJPDS010000176">
    <property type="protein sequence ID" value="CAF9941130.1"/>
    <property type="molecule type" value="Genomic_DNA"/>
</dbReference>
<keyword evidence="6" id="KW-1185">Reference proteome</keyword>